<dbReference type="PANTHER" id="PTHR37544">
    <property type="entry name" value="SPRAY-RELATED"/>
    <property type="match status" value="1"/>
</dbReference>
<feature type="region of interest" description="Disordered" evidence="1">
    <location>
        <begin position="40"/>
        <end position="60"/>
    </location>
</feature>
<evidence type="ECO:0000256" key="1">
    <source>
        <dbReference type="SAM" id="MobiDB-lite"/>
    </source>
</evidence>
<dbReference type="InterPro" id="IPR021840">
    <property type="entry name" value="DUF3433"/>
</dbReference>
<keyword evidence="2" id="KW-0812">Transmembrane</keyword>
<feature type="transmembrane region" description="Helical" evidence="2">
    <location>
        <begin position="431"/>
        <end position="447"/>
    </location>
</feature>
<sequence length="667" mass="75314">MSADLDDPTAAGLMAEFHRLEAEPRSPGIIGGGMNSILDTPFGNPQRIPSSRHRREPSDLQARDVAQKVAKETGGIVAVDITHFEGAPDARDILKDAADEAKSDMHKSYYFPEDPDMPNWRPMSMHWPYICVLISLALFLAGIQEYLCQLSIQRAKHNDGLIKFIKATDVSLPVYFAWKYMPTIILVSYGVMWQITDFEVKRLEPFYQLSKPTGATAAESLNMDYLTFLQYFVPIKAVRYRQWAVLFSSVGTLLATSLVPVLQSAAVNMEPDSSHRREDEPKFVMMDPGWSRALTVSLCLVALCGILLLVRLERRRSGLLSDPKGIAGIAAMATRSHILNDFRNLDTASNHLIHKQIRERRYILHKSSLWQGEFIRNPAPTEEIKPEHPHPIMLRLEAGIPYILSLFAFVVLIPVFMFVPRANVVTEKLPWLLTTIATVLKLIWSTMEMDVRMMEPFYILSRRNAPARTLTLDYTGEMPGVICVKALKNKHYLVAVVGLCSLLTEVLTVCVSSFSVDGSKFVPGAKDAESDPNGQNNSQETFKSFWISFGLSTGILLLLMLVAFFVYLRRRHKFLPREPGTVAAVLAFIHQSRMLTDFVGTELMNSGQMTRYLNRFGKTYGLGWFSGRDGDDHCGVDEEPLLSDYKYGVDWRKSRLRADNIGTWENY</sequence>
<dbReference type="Pfam" id="PF11915">
    <property type="entry name" value="DUF3433"/>
    <property type="match status" value="2"/>
</dbReference>
<feature type="transmembrane region" description="Helical" evidence="2">
    <location>
        <begin position="243"/>
        <end position="269"/>
    </location>
</feature>
<keyword evidence="4" id="KW-1185">Reference proteome</keyword>
<gene>
    <name evidence="3" type="ORF">NA57DRAFT_66780</name>
</gene>
<keyword evidence="2" id="KW-0472">Membrane</keyword>
<feature type="transmembrane region" description="Helical" evidence="2">
    <location>
        <begin position="492"/>
        <end position="514"/>
    </location>
</feature>
<feature type="transmembrane region" description="Helical" evidence="2">
    <location>
        <begin position="545"/>
        <end position="568"/>
    </location>
</feature>
<reference evidence="3" key="1">
    <citation type="journal article" date="2020" name="Stud. Mycol.">
        <title>101 Dothideomycetes genomes: a test case for predicting lifestyles and emergence of pathogens.</title>
        <authorList>
            <person name="Haridas S."/>
            <person name="Albert R."/>
            <person name="Binder M."/>
            <person name="Bloem J."/>
            <person name="Labutti K."/>
            <person name="Salamov A."/>
            <person name="Andreopoulos B."/>
            <person name="Baker S."/>
            <person name="Barry K."/>
            <person name="Bills G."/>
            <person name="Bluhm B."/>
            <person name="Cannon C."/>
            <person name="Castanera R."/>
            <person name="Culley D."/>
            <person name="Daum C."/>
            <person name="Ezra D."/>
            <person name="Gonzalez J."/>
            <person name="Henrissat B."/>
            <person name="Kuo A."/>
            <person name="Liang C."/>
            <person name="Lipzen A."/>
            <person name="Lutzoni F."/>
            <person name="Magnuson J."/>
            <person name="Mondo S."/>
            <person name="Nolan M."/>
            <person name="Ohm R."/>
            <person name="Pangilinan J."/>
            <person name="Park H.-J."/>
            <person name="Ramirez L."/>
            <person name="Alfaro M."/>
            <person name="Sun H."/>
            <person name="Tritt A."/>
            <person name="Yoshinaga Y."/>
            <person name="Zwiers L.-H."/>
            <person name="Turgeon B."/>
            <person name="Goodwin S."/>
            <person name="Spatafora J."/>
            <person name="Crous P."/>
            <person name="Grigoriev I."/>
        </authorList>
    </citation>
    <scope>NUCLEOTIDE SEQUENCE</scope>
    <source>
        <strain evidence="3">CBS 133067</strain>
    </source>
</reference>
<feature type="transmembrane region" description="Helical" evidence="2">
    <location>
        <begin position="400"/>
        <end position="419"/>
    </location>
</feature>
<protein>
    <submittedName>
        <fullName evidence="3">Uncharacterized protein</fullName>
    </submittedName>
</protein>
<accession>A0A9P4IDM5</accession>
<dbReference type="OrthoDB" id="3248909at2759"/>
<organism evidence="3 4">
    <name type="scientific">Rhizodiscina lignyota</name>
    <dbReference type="NCBI Taxonomy" id="1504668"/>
    <lineage>
        <taxon>Eukaryota</taxon>
        <taxon>Fungi</taxon>
        <taxon>Dikarya</taxon>
        <taxon>Ascomycota</taxon>
        <taxon>Pezizomycotina</taxon>
        <taxon>Dothideomycetes</taxon>
        <taxon>Pleosporomycetidae</taxon>
        <taxon>Aulographales</taxon>
        <taxon>Rhizodiscinaceae</taxon>
        <taxon>Rhizodiscina</taxon>
    </lineage>
</organism>
<feature type="transmembrane region" description="Helical" evidence="2">
    <location>
        <begin position="289"/>
        <end position="310"/>
    </location>
</feature>
<comment type="caution">
    <text evidence="3">The sequence shown here is derived from an EMBL/GenBank/DDBJ whole genome shotgun (WGS) entry which is preliminary data.</text>
</comment>
<evidence type="ECO:0000256" key="2">
    <source>
        <dbReference type="SAM" id="Phobius"/>
    </source>
</evidence>
<dbReference type="EMBL" id="ML978128">
    <property type="protein sequence ID" value="KAF2097084.1"/>
    <property type="molecule type" value="Genomic_DNA"/>
</dbReference>
<proteinExistence type="predicted"/>
<feature type="transmembrane region" description="Helical" evidence="2">
    <location>
        <begin position="127"/>
        <end position="147"/>
    </location>
</feature>
<keyword evidence="2" id="KW-1133">Transmembrane helix</keyword>
<dbReference type="AlphaFoldDB" id="A0A9P4IDM5"/>
<dbReference type="Proteomes" id="UP000799772">
    <property type="component" value="Unassembled WGS sequence"/>
</dbReference>
<name>A0A9P4IDM5_9PEZI</name>
<dbReference type="PANTHER" id="PTHR37544:SF3">
    <property type="entry name" value="SPRAY"/>
    <property type="match status" value="1"/>
</dbReference>
<evidence type="ECO:0000313" key="3">
    <source>
        <dbReference type="EMBL" id="KAF2097084.1"/>
    </source>
</evidence>
<evidence type="ECO:0000313" key="4">
    <source>
        <dbReference type="Proteomes" id="UP000799772"/>
    </source>
</evidence>